<name>A0A914CXZ4_9BILA</name>
<organism evidence="2 3">
    <name type="scientific">Acrobeloides nanus</name>
    <dbReference type="NCBI Taxonomy" id="290746"/>
    <lineage>
        <taxon>Eukaryota</taxon>
        <taxon>Metazoa</taxon>
        <taxon>Ecdysozoa</taxon>
        <taxon>Nematoda</taxon>
        <taxon>Chromadorea</taxon>
        <taxon>Rhabditida</taxon>
        <taxon>Tylenchina</taxon>
        <taxon>Cephalobomorpha</taxon>
        <taxon>Cephaloboidea</taxon>
        <taxon>Cephalobidae</taxon>
        <taxon>Acrobeloides</taxon>
    </lineage>
</organism>
<sequence length="180" mass="17918">MDSFKLLADELWKDMVQMGAGTASNRQRRQSYGGYGASGSQPSGGYGGGPSHGGPIGGGPSSPQFPGSGGPNRGGCPNSGAGCCNCKAENTCPEGPAGSPGKAGLDGLPGLPGKDGIPGQDAGGGAEVHHHGIGRVSFGTGEWPFEIKEEEKKVQDKSCFHCPIGPPGLPGPPGRPGKLV</sequence>
<proteinExistence type="predicted"/>
<reference evidence="3" key="1">
    <citation type="submission" date="2022-11" db="UniProtKB">
        <authorList>
            <consortium name="WormBaseParasite"/>
        </authorList>
    </citation>
    <scope>IDENTIFICATION</scope>
</reference>
<evidence type="ECO:0000256" key="1">
    <source>
        <dbReference type="SAM" id="MobiDB-lite"/>
    </source>
</evidence>
<feature type="region of interest" description="Disordered" evidence="1">
    <location>
        <begin position="22"/>
        <end position="74"/>
    </location>
</feature>
<evidence type="ECO:0000313" key="2">
    <source>
        <dbReference type="Proteomes" id="UP000887540"/>
    </source>
</evidence>
<evidence type="ECO:0000313" key="3">
    <source>
        <dbReference type="WBParaSite" id="ACRNAN_scaffold15101.g21685.t1"/>
    </source>
</evidence>
<dbReference type="Proteomes" id="UP000887540">
    <property type="component" value="Unplaced"/>
</dbReference>
<dbReference type="WBParaSite" id="ACRNAN_scaffold15101.g21685.t1">
    <property type="protein sequence ID" value="ACRNAN_scaffold15101.g21685.t1"/>
    <property type="gene ID" value="ACRNAN_scaffold15101.g21685"/>
</dbReference>
<protein>
    <submittedName>
        <fullName evidence="3">Uncharacterized protein</fullName>
    </submittedName>
</protein>
<feature type="compositionally biased region" description="Gly residues" evidence="1">
    <location>
        <begin position="33"/>
        <end position="60"/>
    </location>
</feature>
<accession>A0A914CXZ4</accession>
<dbReference type="AlphaFoldDB" id="A0A914CXZ4"/>
<keyword evidence="2" id="KW-1185">Reference proteome</keyword>